<dbReference type="EMBL" id="BAABGA010000029">
    <property type="protein sequence ID" value="GAA4452644.1"/>
    <property type="molecule type" value="Genomic_DNA"/>
</dbReference>
<reference evidence="4" key="1">
    <citation type="journal article" date="2019" name="Int. J. Syst. Evol. Microbiol.">
        <title>The Global Catalogue of Microorganisms (GCM) 10K type strain sequencing project: providing services to taxonomists for standard genome sequencing and annotation.</title>
        <authorList>
            <consortium name="The Broad Institute Genomics Platform"/>
            <consortium name="The Broad Institute Genome Sequencing Center for Infectious Disease"/>
            <person name="Wu L."/>
            <person name="Ma J."/>
        </authorList>
    </citation>
    <scope>NUCLEOTIDE SEQUENCE [LARGE SCALE GENOMIC DNA]</scope>
    <source>
        <strain evidence="4">JCM 17759</strain>
    </source>
</reference>
<sequence length="182" mass="19606">MPRLGVLEDGFGTPILIVAALTFLGIFGTLGVYLLSQASDNMALAAASEDWQPTEGKILESGFSVRGVQKRKQAATTHVRYQYKVDNTTYTGTTLSFEKQDSFSPAVAEAKLQPYPPGADCTVYYDPQSPSNSVLIKGVQSSNQLYFWLGLASILCGIVLAIDCGLGAINAHRFPPPKVPLF</sequence>
<name>A0ABP8MQ41_9BACT</name>
<evidence type="ECO:0000313" key="4">
    <source>
        <dbReference type="Proteomes" id="UP001500840"/>
    </source>
</evidence>
<keyword evidence="1" id="KW-0472">Membrane</keyword>
<keyword evidence="4" id="KW-1185">Reference proteome</keyword>
<dbReference type="Pfam" id="PF12158">
    <property type="entry name" value="DUF3592"/>
    <property type="match status" value="1"/>
</dbReference>
<proteinExistence type="predicted"/>
<evidence type="ECO:0000256" key="1">
    <source>
        <dbReference type="SAM" id="Phobius"/>
    </source>
</evidence>
<organism evidence="3 4">
    <name type="scientific">Novipirellula rosea</name>
    <dbReference type="NCBI Taxonomy" id="1031540"/>
    <lineage>
        <taxon>Bacteria</taxon>
        <taxon>Pseudomonadati</taxon>
        <taxon>Planctomycetota</taxon>
        <taxon>Planctomycetia</taxon>
        <taxon>Pirellulales</taxon>
        <taxon>Pirellulaceae</taxon>
        <taxon>Novipirellula</taxon>
    </lineage>
</organism>
<dbReference type="InterPro" id="IPR021994">
    <property type="entry name" value="DUF3592"/>
</dbReference>
<feature type="domain" description="DUF3592" evidence="2">
    <location>
        <begin position="54"/>
        <end position="139"/>
    </location>
</feature>
<keyword evidence="1" id="KW-1133">Transmembrane helix</keyword>
<protein>
    <recommendedName>
        <fullName evidence="2">DUF3592 domain-containing protein</fullName>
    </recommendedName>
</protein>
<feature type="transmembrane region" description="Helical" evidence="1">
    <location>
        <begin position="12"/>
        <end position="35"/>
    </location>
</feature>
<evidence type="ECO:0000259" key="2">
    <source>
        <dbReference type="Pfam" id="PF12158"/>
    </source>
</evidence>
<evidence type="ECO:0000313" key="3">
    <source>
        <dbReference type="EMBL" id="GAA4452644.1"/>
    </source>
</evidence>
<comment type="caution">
    <text evidence="3">The sequence shown here is derived from an EMBL/GenBank/DDBJ whole genome shotgun (WGS) entry which is preliminary data.</text>
</comment>
<accession>A0ABP8MQ41</accession>
<dbReference type="Proteomes" id="UP001500840">
    <property type="component" value="Unassembled WGS sequence"/>
</dbReference>
<keyword evidence="1" id="KW-0812">Transmembrane</keyword>
<gene>
    <name evidence="3" type="ORF">GCM10023156_22330</name>
</gene>
<feature type="transmembrane region" description="Helical" evidence="1">
    <location>
        <begin position="145"/>
        <end position="169"/>
    </location>
</feature>